<organism evidence="12">
    <name type="scientific">Proboscia inermis</name>
    <dbReference type="NCBI Taxonomy" id="420281"/>
    <lineage>
        <taxon>Eukaryota</taxon>
        <taxon>Sar</taxon>
        <taxon>Stramenopiles</taxon>
        <taxon>Ochrophyta</taxon>
        <taxon>Bacillariophyta</taxon>
        <taxon>Coscinodiscophyceae</taxon>
        <taxon>Rhizosoleniophycidae</taxon>
        <taxon>Rhizosoleniales</taxon>
        <taxon>Rhizosoleniaceae</taxon>
        <taxon>Proboscia</taxon>
    </lineage>
</organism>
<dbReference type="InterPro" id="IPR001425">
    <property type="entry name" value="Arc/bac/fun_rhodopsins"/>
</dbReference>
<evidence type="ECO:0000256" key="10">
    <source>
        <dbReference type="ARBA" id="ARBA00023170"/>
    </source>
</evidence>
<dbReference type="Pfam" id="PF01036">
    <property type="entry name" value="Bac_rhodopsin"/>
    <property type="match status" value="1"/>
</dbReference>
<feature type="transmembrane region" description="Helical" evidence="11">
    <location>
        <begin position="93"/>
        <end position="112"/>
    </location>
</feature>
<evidence type="ECO:0000256" key="5">
    <source>
        <dbReference type="ARBA" id="ARBA00022692"/>
    </source>
</evidence>
<dbReference type="PANTHER" id="PTHR28286">
    <property type="match status" value="1"/>
</dbReference>
<evidence type="ECO:0000256" key="4">
    <source>
        <dbReference type="ARBA" id="ARBA00022606"/>
    </source>
</evidence>
<keyword evidence="9 11" id="KW-0472">Membrane</keyword>
<dbReference type="EMBL" id="HBEL01004808">
    <property type="protein sequence ID" value="CAD8406178.1"/>
    <property type="molecule type" value="Transcribed_RNA"/>
</dbReference>
<evidence type="ECO:0000256" key="8">
    <source>
        <dbReference type="ARBA" id="ARBA00022991"/>
    </source>
</evidence>
<sequence length="234" mass="26126">MTMNMTKGKNYQLSSIYGMIVMLSAFILLYNQWKAWEDNFSLNADGMYTAVGNTLFSNGYRYLNWSIDVPLLLLQLVLVTGIDVGTGFSNKNLQVTSSGLLMIYLGYIGQFYENKDEAGPLIIFGVIGCVFYIIMLAIVIQCVNHAKTNLKTETGKYKMQLVAGIFIVFWTIYPISYFMPLISYSAEGVVIRQFIYTVADVVSKVIYGIILTQICMDESDAAEKEEDAASVVAA</sequence>
<accession>A0A7S0BXG0</accession>
<dbReference type="GO" id="GO:0007602">
    <property type="term" value="P:phototransduction"/>
    <property type="evidence" value="ECO:0007669"/>
    <property type="project" value="UniProtKB-KW"/>
</dbReference>
<dbReference type="AlphaFoldDB" id="A0A7S0BXG0"/>
<keyword evidence="6" id="KW-0681">Retinal protein</keyword>
<dbReference type="PANTHER" id="PTHR28286:SF2">
    <property type="entry name" value="BACTERIORHODOPSIN _OPSIN, NOPA (EUROFUNG)"/>
    <property type="match status" value="1"/>
</dbReference>
<evidence type="ECO:0000256" key="3">
    <source>
        <dbReference type="ARBA" id="ARBA00022543"/>
    </source>
</evidence>
<keyword evidence="7 11" id="KW-1133">Transmembrane helix</keyword>
<dbReference type="PRINTS" id="PR00251">
    <property type="entry name" value="BACTRLOPSIN"/>
</dbReference>
<gene>
    <name evidence="12" type="ORF">PINE0816_LOCUS2294</name>
</gene>
<keyword evidence="8" id="KW-0157">Chromophore</keyword>
<dbReference type="SMART" id="SM01021">
    <property type="entry name" value="Bac_rhodopsin"/>
    <property type="match status" value="1"/>
</dbReference>
<comment type="similarity">
    <text evidence="2">Belongs to the archaeal/bacterial/fungal opsin family.</text>
</comment>
<evidence type="ECO:0000256" key="7">
    <source>
        <dbReference type="ARBA" id="ARBA00022989"/>
    </source>
</evidence>
<evidence type="ECO:0000256" key="6">
    <source>
        <dbReference type="ARBA" id="ARBA00022925"/>
    </source>
</evidence>
<feature type="transmembrane region" description="Helical" evidence="11">
    <location>
        <begin position="161"/>
        <end position="182"/>
    </location>
</feature>
<protein>
    <recommendedName>
        <fullName evidence="13">Rhodopsin</fullName>
    </recommendedName>
</protein>
<feature type="transmembrane region" description="Helical" evidence="11">
    <location>
        <begin position="194"/>
        <end position="214"/>
    </location>
</feature>
<feature type="transmembrane region" description="Helical" evidence="11">
    <location>
        <begin position="118"/>
        <end position="140"/>
    </location>
</feature>
<dbReference type="GO" id="GO:0016020">
    <property type="term" value="C:membrane"/>
    <property type="evidence" value="ECO:0007669"/>
    <property type="project" value="UniProtKB-SubCell"/>
</dbReference>
<evidence type="ECO:0000256" key="9">
    <source>
        <dbReference type="ARBA" id="ARBA00023136"/>
    </source>
</evidence>
<keyword evidence="3" id="KW-0600">Photoreceptor protein</keyword>
<evidence type="ECO:0000256" key="11">
    <source>
        <dbReference type="SAM" id="Phobius"/>
    </source>
</evidence>
<dbReference type="SUPFAM" id="SSF81321">
    <property type="entry name" value="Family A G protein-coupled receptor-like"/>
    <property type="match status" value="1"/>
</dbReference>
<evidence type="ECO:0008006" key="13">
    <source>
        <dbReference type="Google" id="ProtNLM"/>
    </source>
</evidence>
<comment type="subcellular location">
    <subcellularLocation>
        <location evidence="1">Membrane</location>
        <topology evidence="1">Multi-pass membrane protein</topology>
    </subcellularLocation>
</comment>
<evidence type="ECO:0000256" key="1">
    <source>
        <dbReference type="ARBA" id="ARBA00004141"/>
    </source>
</evidence>
<keyword evidence="5 11" id="KW-0812">Transmembrane</keyword>
<reference evidence="12" key="1">
    <citation type="submission" date="2021-01" db="EMBL/GenBank/DDBJ databases">
        <authorList>
            <person name="Corre E."/>
            <person name="Pelletier E."/>
            <person name="Niang G."/>
            <person name="Scheremetjew M."/>
            <person name="Finn R."/>
            <person name="Kale V."/>
            <person name="Holt S."/>
            <person name="Cochrane G."/>
            <person name="Meng A."/>
            <person name="Brown T."/>
            <person name="Cohen L."/>
        </authorList>
    </citation>
    <scope>NUCLEOTIDE SEQUENCE</scope>
    <source>
        <strain evidence="12">CCAP1064/1</strain>
    </source>
</reference>
<evidence type="ECO:0000313" key="12">
    <source>
        <dbReference type="EMBL" id="CAD8406178.1"/>
    </source>
</evidence>
<keyword evidence="4" id="KW-0716">Sensory transduction</keyword>
<proteinExistence type="inferred from homology"/>
<evidence type="ECO:0000256" key="2">
    <source>
        <dbReference type="ARBA" id="ARBA00008130"/>
    </source>
</evidence>
<dbReference type="Gene3D" id="1.20.1070.10">
    <property type="entry name" value="Rhodopsin 7-helix transmembrane proteins"/>
    <property type="match status" value="1"/>
</dbReference>
<feature type="transmembrane region" description="Helical" evidence="11">
    <location>
        <begin position="62"/>
        <end position="81"/>
    </location>
</feature>
<dbReference type="GO" id="GO:0009881">
    <property type="term" value="F:photoreceptor activity"/>
    <property type="evidence" value="ECO:0007669"/>
    <property type="project" value="UniProtKB-KW"/>
</dbReference>
<feature type="transmembrane region" description="Helical" evidence="11">
    <location>
        <begin position="12"/>
        <end position="33"/>
    </location>
</feature>
<name>A0A7S0BXG0_9STRA</name>
<keyword evidence="10" id="KW-0675">Receptor</keyword>